<evidence type="ECO:0000256" key="2">
    <source>
        <dbReference type="ARBA" id="ARBA00009272"/>
    </source>
</evidence>
<dbReference type="NCBIfam" id="TIGR00205">
    <property type="entry name" value="fliE"/>
    <property type="match status" value="1"/>
</dbReference>
<dbReference type="Pfam" id="PF02049">
    <property type="entry name" value="FliE"/>
    <property type="match status" value="1"/>
</dbReference>
<keyword evidence="6" id="KW-0966">Cell projection</keyword>
<keyword evidence="6" id="KW-0969">Cilium</keyword>
<dbReference type="EMBL" id="JBHUFC010000005">
    <property type="protein sequence ID" value="MFD1788557.1"/>
    <property type="molecule type" value="Genomic_DNA"/>
</dbReference>
<evidence type="ECO:0000313" key="7">
    <source>
        <dbReference type="Proteomes" id="UP001597283"/>
    </source>
</evidence>
<comment type="subcellular location">
    <subcellularLocation>
        <location evidence="1 4">Bacterial flagellum basal body</location>
    </subcellularLocation>
</comment>
<comment type="similarity">
    <text evidence="2 4">Belongs to the FliE family.</text>
</comment>
<evidence type="ECO:0000256" key="4">
    <source>
        <dbReference type="HAMAP-Rule" id="MF_00724"/>
    </source>
</evidence>
<keyword evidence="3 4" id="KW-0975">Bacterial flagellum</keyword>
<accession>A0ABW4NEY9</accession>
<dbReference type="PANTHER" id="PTHR34653">
    <property type="match status" value="1"/>
</dbReference>
<protein>
    <recommendedName>
        <fullName evidence="4 5">Flagellar hook-basal body complex protein FliE</fullName>
    </recommendedName>
</protein>
<dbReference type="Proteomes" id="UP001597283">
    <property type="component" value="Unassembled WGS sequence"/>
</dbReference>
<dbReference type="RefSeq" id="WP_380940967.1">
    <property type="nucleotide sequence ID" value="NZ_JBHUFC010000005.1"/>
</dbReference>
<reference evidence="7" key="1">
    <citation type="journal article" date="2019" name="Int. J. Syst. Evol. Microbiol.">
        <title>The Global Catalogue of Microorganisms (GCM) 10K type strain sequencing project: providing services to taxonomists for standard genome sequencing and annotation.</title>
        <authorList>
            <consortium name="The Broad Institute Genomics Platform"/>
            <consortium name="The Broad Institute Genome Sequencing Center for Infectious Disease"/>
            <person name="Wu L."/>
            <person name="Ma J."/>
        </authorList>
    </citation>
    <scope>NUCLEOTIDE SEQUENCE [LARGE SCALE GENOMIC DNA]</scope>
    <source>
        <strain evidence="7">Q85</strain>
    </source>
</reference>
<dbReference type="PANTHER" id="PTHR34653:SF1">
    <property type="entry name" value="FLAGELLAR HOOK-BASAL BODY COMPLEX PROTEIN FLIE"/>
    <property type="match status" value="1"/>
</dbReference>
<dbReference type="PRINTS" id="PR01006">
    <property type="entry name" value="FLGHOOKFLIE"/>
</dbReference>
<evidence type="ECO:0000256" key="1">
    <source>
        <dbReference type="ARBA" id="ARBA00004117"/>
    </source>
</evidence>
<evidence type="ECO:0000313" key="6">
    <source>
        <dbReference type="EMBL" id="MFD1788557.1"/>
    </source>
</evidence>
<sequence>MGSLTDVRNVLAARDAILQRNAALRGLAQPARAPEINPAGGVRPSFATAFDTALRATPTKVEPPVSPAGSTGVAASEGISSTLTSLLARVNATQEQEDAMTESYERGETTDIVGVVLAQQRASVDFEATLQVRNKLLSAYKDIMNMQL</sequence>
<keyword evidence="7" id="KW-1185">Reference proteome</keyword>
<dbReference type="HAMAP" id="MF_00724">
    <property type="entry name" value="FliE"/>
    <property type="match status" value="1"/>
</dbReference>
<keyword evidence="6" id="KW-0282">Flagellum</keyword>
<name>A0ABW4NEY9_9SPHN</name>
<organism evidence="6 7">
    <name type="scientific">Sphingomonas floccifaciens</name>
    <dbReference type="NCBI Taxonomy" id="1844115"/>
    <lineage>
        <taxon>Bacteria</taxon>
        <taxon>Pseudomonadati</taxon>
        <taxon>Pseudomonadota</taxon>
        <taxon>Alphaproteobacteria</taxon>
        <taxon>Sphingomonadales</taxon>
        <taxon>Sphingomonadaceae</taxon>
        <taxon>Sphingomonas</taxon>
    </lineage>
</organism>
<dbReference type="InterPro" id="IPR001624">
    <property type="entry name" value="FliE"/>
</dbReference>
<gene>
    <name evidence="4 6" type="primary">fliE</name>
    <name evidence="6" type="ORF">ACFSC3_13380</name>
</gene>
<evidence type="ECO:0000256" key="3">
    <source>
        <dbReference type="ARBA" id="ARBA00023143"/>
    </source>
</evidence>
<comment type="caution">
    <text evidence="6">The sequence shown here is derived from an EMBL/GenBank/DDBJ whole genome shotgun (WGS) entry which is preliminary data.</text>
</comment>
<proteinExistence type="inferred from homology"/>
<evidence type="ECO:0000256" key="5">
    <source>
        <dbReference type="NCBIfam" id="TIGR00205"/>
    </source>
</evidence>